<gene>
    <name evidence="1" type="ORF">ATO10_07697</name>
</gene>
<evidence type="ECO:0000313" key="1">
    <source>
        <dbReference type="EMBL" id="KCV82256.1"/>
    </source>
</evidence>
<organism evidence="1 2">
    <name type="scientific">Actibacterium atlanticum</name>
    <dbReference type="NCBI Taxonomy" id="1461693"/>
    <lineage>
        <taxon>Bacteria</taxon>
        <taxon>Pseudomonadati</taxon>
        <taxon>Pseudomonadota</taxon>
        <taxon>Alphaproteobacteria</taxon>
        <taxon>Rhodobacterales</taxon>
        <taxon>Roseobacteraceae</taxon>
        <taxon>Actibacterium</taxon>
    </lineage>
</organism>
<dbReference type="EMBL" id="AQQY01000004">
    <property type="protein sequence ID" value="KCV82256.1"/>
    <property type="molecule type" value="Genomic_DNA"/>
</dbReference>
<name>A0A058ZN99_9RHOB</name>
<dbReference type="GO" id="GO:0000271">
    <property type="term" value="P:polysaccharide biosynthetic process"/>
    <property type="evidence" value="ECO:0007669"/>
    <property type="project" value="InterPro"/>
</dbReference>
<dbReference type="Proteomes" id="UP000024836">
    <property type="component" value="Unassembled WGS sequence"/>
</dbReference>
<keyword evidence="2" id="KW-1185">Reference proteome</keyword>
<reference evidence="1 2" key="1">
    <citation type="submission" date="2013-04" db="EMBL/GenBank/DDBJ databases">
        <title>Shimia sp. 22II-S11-Z10 Genome Sequencing.</title>
        <authorList>
            <person name="Lai Q."/>
            <person name="Li G."/>
            <person name="Shao Z."/>
        </authorList>
    </citation>
    <scope>NUCLEOTIDE SEQUENCE [LARGE SCALE GENOMIC DNA]</scope>
    <source>
        <strain evidence="2">22II-S11-Z10</strain>
    </source>
</reference>
<comment type="caution">
    <text evidence="1">The sequence shown here is derived from an EMBL/GenBank/DDBJ whole genome shotgun (WGS) entry which is preliminary data.</text>
</comment>
<sequence>MIAYLAGWSKKKDGVFRSVGNADVGKPRRLPFIGLSMRHFAESAARTREALAVAKKKPRTAFGKWLKYRLIWAQYNWSRRYFSKHPDALAMCWNGLTGSRRAFMAGARDAGAARLFAELAPFPGRVTLDHSGVNAQNSLPREASFYTDWAGQSAERRAEGWRTLGESLTARASRRSDVGQGGELPKDVGNFLFCPLQVPNDSQITLFADWVQSVEGMLDALAQAAKHLPNGWHIRIKEHPSAKSSLAVALSKALAKAGPRLIVDNQTDTFAQVAAGRGVITINSSVGLQAFFHDKPVITLGEAFFAIPGLVTPVGNPEDLARTCAQVESLWYDPDLRAAFMNYLDQVYYPKVIEAADGAWIVDESDARRKLAQAREAAKATPPLSQPGALR</sequence>
<dbReference type="Pfam" id="PF05159">
    <property type="entry name" value="Capsule_synth"/>
    <property type="match status" value="1"/>
</dbReference>
<dbReference type="AlphaFoldDB" id="A0A058ZN99"/>
<dbReference type="SUPFAM" id="SSF53756">
    <property type="entry name" value="UDP-Glycosyltransferase/glycogen phosphorylase"/>
    <property type="match status" value="1"/>
</dbReference>
<dbReference type="PATRIC" id="fig|1461693.3.peg.1568"/>
<proteinExistence type="predicted"/>
<evidence type="ECO:0000313" key="2">
    <source>
        <dbReference type="Proteomes" id="UP000024836"/>
    </source>
</evidence>
<accession>A0A058ZN99</accession>
<dbReference type="InterPro" id="IPR007833">
    <property type="entry name" value="Capsule_polysaccharide_synth"/>
</dbReference>
<dbReference type="eggNOG" id="COG3562">
    <property type="taxonomic scope" value="Bacteria"/>
</dbReference>
<dbReference type="GO" id="GO:0015774">
    <property type="term" value="P:polysaccharide transport"/>
    <property type="evidence" value="ECO:0007669"/>
    <property type="project" value="InterPro"/>
</dbReference>
<dbReference type="OrthoDB" id="9794206at2"/>
<protein>
    <submittedName>
        <fullName evidence="1">Uncharacterized protein</fullName>
    </submittedName>
</protein>
<dbReference type="RefSeq" id="WP_051598020.1">
    <property type="nucleotide sequence ID" value="NZ_AQQY01000004.1"/>
</dbReference>
<dbReference type="STRING" id="1461693.ATO10_07697"/>